<dbReference type="AlphaFoldDB" id="A0A4Q7J612"/>
<dbReference type="Proteomes" id="UP000292003">
    <property type="component" value="Unassembled WGS sequence"/>
</dbReference>
<organism evidence="2 3">
    <name type="scientific">Amycolatopsis suaedae</name>
    <dbReference type="NCBI Taxonomy" id="2510978"/>
    <lineage>
        <taxon>Bacteria</taxon>
        <taxon>Bacillati</taxon>
        <taxon>Actinomycetota</taxon>
        <taxon>Actinomycetes</taxon>
        <taxon>Pseudonocardiales</taxon>
        <taxon>Pseudonocardiaceae</taxon>
        <taxon>Amycolatopsis</taxon>
    </lineage>
</organism>
<dbReference type="OrthoDB" id="3696978at2"/>
<keyword evidence="1" id="KW-0812">Transmembrane</keyword>
<feature type="transmembrane region" description="Helical" evidence="1">
    <location>
        <begin position="6"/>
        <end position="25"/>
    </location>
</feature>
<keyword evidence="1" id="KW-1133">Transmembrane helix</keyword>
<sequence>MSRTTVIIIAGLVLVVVFLAVGALVRAIGLKRAAEDFLLVWLAIALFNMAVGVFEAGYTVAEELPVLGLIFAVPGVVAFAAWLYARRRA</sequence>
<reference evidence="2 3" key="1">
    <citation type="submission" date="2019-02" db="EMBL/GenBank/DDBJ databases">
        <title>Draft genome sequence of Amycolatopsis sp. 8-3EHSu isolated from roots of Suaeda maritima.</title>
        <authorList>
            <person name="Duangmal K."/>
            <person name="Chantavorakit T."/>
        </authorList>
    </citation>
    <scope>NUCLEOTIDE SEQUENCE [LARGE SCALE GENOMIC DNA]</scope>
    <source>
        <strain evidence="2 3">8-3EHSu</strain>
    </source>
</reference>
<proteinExistence type="predicted"/>
<evidence type="ECO:0000256" key="1">
    <source>
        <dbReference type="SAM" id="Phobius"/>
    </source>
</evidence>
<keyword evidence="1" id="KW-0472">Membrane</keyword>
<comment type="caution">
    <text evidence="2">The sequence shown here is derived from an EMBL/GenBank/DDBJ whole genome shotgun (WGS) entry which is preliminary data.</text>
</comment>
<gene>
    <name evidence="2" type="ORF">EWH70_15180</name>
</gene>
<protein>
    <submittedName>
        <fullName evidence="2">Uncharacterized protein</fullName>
    </submittedName>
</protein>
<evidence type="ECO:0000313" key="2">
    <source>
        <dbReference type="EMBL" id="RZQ63031.1"/>
    </source>
</evidence>
<keyword evidence="3" id="KW-1185">Reference proteome</keyword>
<dbReference type="RefSeq" id="WP_130476035.1">
    <property type="nucleotide sequence ID" value="NZ_SFCC01000007.1"/>
</dbReference>
<dbReference type="EMBL" id="SFCC01000007">
    <property type="protein sequence ID" value="RZQ63031.1"/>
    <property type="molecule type" value="Genomic_DNA"/>
</dbReference>
<feature type="transmembrane region" description="Helical" evidence="1">
    <location>
        <begin position="64"/>
        <end position="85"/>
    </location>
</feature>
<name>A0A4Q7J612_9PSEU</name>
<evidence type="ECO:0000313" key="3">
    <source>
        <dbReference type="Proteomes" id="UP000292003"/>
    </source>
</evidence>
<accession>A0A4Q7J612</accession>
<feature type="transmembrane region" description="Helical" evidence="1">
    <location>
        <begin position="37"/>
        <end position="58"/>
    </location>
</feature>